<name>A0A1S2NW99_9ACTN</name>
<dbReference type="AlphaFoldDB" id="A0A1S2NW99"/>
<evidence type="ECO:0000313" key="3">
    <source>
        <dbReference type="Proteomes" id="UP000179935"/>
    </source>
</evidence>
<protein>
    <submittedName>
        <fullName evidence="2">Uncharacterized protein</fullName>
    </submittedName>
</protein>
<reference evidence="2 3" key="1">
    <citation type="submission" date="2016-10" db="EMBL/GenBank/DDBJ databases">
        <title>Genome sequence of Streptomyces sp. MUSC 93.</title>
        <authorList>
            <person name="Lee L.-H."/>
            <person name="Ser H.-L."/>
            <person name="Law J.W.-F."/>
        </authorList>
    </citation>
    <scope>NUCLEOTIDE SEQUENCE [LARGE SCALE GENOMIC DNA]</scope>
    <source>
        <strain evidence="2 3">MUSC 93</strain>
    </source>
</reference>
<dbReference type="Proteomes" id="UP000179935">
    <property type="component" value="Unassembled WGS sequence"/>
</dbReference>
<organism evidence="2 3">
    <name type="scientific">Streptomyces colonosanans</name>
    <dbReference type="NCBI Taxonomy" id="1428652"/>
    <lineage>
        <taxon>Bacteria</taxon>
        <taxon>Bacillati</taxon>
        <taxon>Actinomycetota</taxon>
        <taxon>Actinomycetes</taxon>
        <taxon>Kitasatosporales</taxon>
        <taxon>Streptomycetaceae</taxon>
        <taxon>Streptomyces</taxon>
    </lineage>
</organism>
<sequence>MDLESIAGELYALHPTQFVKARTVRTNEALTAGRAVLAAQIGALRRPTLSGWASNLLVQWKPDQVTRLLRLGEGLRQARHTLDRAKLKRLNRQQHALVDALSRQARDLAAAAGHPIGEAAQRKAEETLHAALADPEAARVWASGRLVKALVPPVGFTAAAADAPAGPAAAPHKASGRTTPPRSAGTGQRAPRLKEEHDQAQAAVERATAALRELEERVTELARQLHATVELRRRVRNDLADARKRVVESDRAAQQARSRHR</sequence>
<dbReference type="STRING" id="1428652.BIV24_28005"/>
<accession>A0A1S2NW99</accession>
<comment type="caution">
    <text evidence="2">The sequence shown here is derived from an EMBL/GenBank/DDBJ whole genome shotgun (WGS) entry which is preliminary data.</text>
</comment>
<keyword evidence="3" id="KW-1185">Reference proteome</keyword>
<feature type="compositionally biased region" description="Basic and acidic residues" evidence="1">
    <location>
        <begin position="238"/>
        <end position="251"/>
    </location>
</feature>
<feature type="region of interest" description="Disordered" evidence="1">
    <location>
        <begin position="164"/>
        <end position="200"/>
    </location>
</feature>
<dbReference type="EMBL" id="MLYP01000085">
    <property type="protein sequence ID" value="OIJ85661.1"/>
    <property type="molecule type" value="Genomic_DNA"/>
</dbReference>
<evidence type="ECO:0000313" key="2">
    <source>
        <dbReference type="EMBL" id="OIJ85661.1"/>
    </source>
</evidence>
<feature type="region of interest" description="Disordered" evidence="1">
    <location>
        <begin position="238"/>
        <end position="261"/>
    </location>
</feature>
<evidence type="ECO:0000256" key="1">
    <source>
        <dbReference type="SAM" id="MobiDB-lite"/>
    </source>
</evidence>
<gene>
    <name evidence="2" type="ORF">BIV24_28005</name>
</gene>
<proteinExistence type="predicted"/>
<dbReference type="OrthoDB" id="3541690at2"/>